<dbReference type="Pfam" id="PF00098">
    <property type="entry name" value="zf-CCHC"/>
    <property type="match status" value="1"/>
</dbReference>
<dbReference type="SUPFAM" id="SSF57756">
    <property type="entry name" value="Retrovirus zinc finger-like domains"/>
    <property type="match status" value="1"/>
</dbReference>
<dbReference type="SUPFAM" id="SSF82771">
    <property type="entry name" value="GIY-YIG endonuclease"/>
    <property type="match status" value="1"/>
</dbReference>
<evidence type="ECO:0008006" key="4">
    <source>
        <dbReference type="Google" id="ProtNLM"/>
    </source>
</evidence>
<dbReference type="InterPro" id="IPR001878">
    <property type="entry name" value="Znf_CCHC"/>
</dbReference>
<dbReference type="GO" id="GO:0008270">
    <property type="term" value="F:zinc ion binding"/>
    <property type="evidence" value="ECO:0007669"/>
    <property type="project" value="InterPro"/>
</dbReference>
<dbReference type="SMART" id="SM00343">
    <property type="entry name" value="ZnF_C2HC"/>
    <property type="match status" value="1"/>
</dbReference>
<dbReference type="PROSITE" id="PS50164">
    <property type="entry name" value="GIY_YIG"/>
    <property type="match status" value="1"/>
</dbReference>
<sequence>MINMVFIYILQLELNKYYIGKTNNPGIRLDSHFNSNGSEWTKIYKPIKVYELISDCDSYDEDKYTLKYMEKEGIDNVRGGSFCQIELSDEQIKLINQMIKGASDKCFNCGESGHFIKDCIESKIQDYLKDINNENIQNETIKINSIYEEILELNRLIKLTDFICIDDLPKIKKESQDMKKLNKLQENRKIQEEDNRRNNRRNNLYREKLRVIDGQIQELYYLNQHDSWKFKIEYLYPQIINDHKNLNKDIVILGLELIKFNLEKKKILKEIFEEYYSEDFIKELLSKLYEKEIEIIESQIS</sequence>
<accession>A0A6C0C6P4</accession>
<dbReference type="InterPro" id="IPR036875">
    <property type="entry name" value="Znf_CCHC_sf"/>
</dbReference>
<evidence type="ECO:0000259" key="1">
    <source>
        <dbReference type="PROSITE" id="PS50158"/>
    </source>
</evidence>
<dbReference type="InterPro" id="IPR035901">
    <property type="entry name" value="GIY-YIG_endonuc_sf"/>
</dbReference>
<evidence type="ECO:0000259" key="2">
    <source>
        <dbReference type="PROSITE" id="PS50164"/>
    </source>
</evidence>
<feature type="domain" description="GIY-YIG" evidence="2">
    <location>
        <begin position="3"/>
        <end position="84"/>
    </location>
</feature>
<protein>
    <recommendedName>
        <fullName evidence="4">CCHC-type domain-containing protein</fullName>
    </recommendedName>
</protein>
<organism evidence="3">
    <name type="scientific">viral metagenome</name>
    <dbReference type="NCBI Taxonomy" id="1070528"/>
    <lineage>
        <taxon>unclassified sequences</taxon>
        <taxon>metagenomes</taxon>
        <taxon>organismal metagenomes</taxon>
    </lineage>
</organism>
<proteinExistence type="predicted"/>
<dbReference type="PROSITE" id="PS50158">
    <property type="entry name" value="ZF_CCHC"/>
    <property type="match status" value="1"/>
</dbReference>
<name>A0A6C0C6P4_9ZZZZ</name>
<feature type="domain" description="CCHC-type" evidence="1">
    <location>
        <begin position="105"/>
        <end position="119"/>
    </location>
</feature>
<dbReference type="EMBL" id="MN739339">
    <property type="protein sequence ID" value="QHS99328.1"/>
    <property type="molecule type" value="Genomic_DNA"/>
</dbReference>
<evidence type="ECO:0000313" key="3">
    <source>
        <dbReference type="EMBL" id="QHS99328.1"/>
    </source>
</evidence>
<dbReference type="AlphaFoldDB" id="A0A6C0C6P4"/>
<reference evidence="3" key="1">
    <citation type="journal article" date="2020" name="Nature">
        <title>Giant virus diversity and host interactions through global metagenomics.</title>
        <authorList>
            <person name="Schulz F."/>
            <person name="Roux S."/>
            <person name="Paez-Espino D."/>
            <person name="Jungbluth S."/>
            <person name="Walsh D.A."/>
            <person name="Denef V.J."/>
            <person name="McMahon K.D."/>
            <person name="Konstantinidis K.T."/>
            <person name="Eloe-Fadrosh E.A."/>
            <person name="Kyrpides N.C."/>
            <person name="Woyke T."/>
        </authorList>
    </citation>
    <scope>NUCLEOTIDE SEQUENCE</scope>
    <source>
        <strain evidence="3">GVMAG-M-3300020185-33</strain>
    </source>
</reference>
<dbReference type="Pfam" id="PF01541">
    <property type="entry name" value="GIY-YIG"/>
    <property type="match status" value="1"/>
</dbReference>
<dbReference type="CDD" id="cd00719">
    <property type="entry name" value="GIY-YIG_SF"/>
    <property type="match status" value="1"/>
</dbReference>
<dbReference type="Gene3D" id="4.10.60.10">
    <property type="entry name" value="Zinc finger, CCHC-type"/>
    <property type="match status" value="1"/>
</dbReference>
<dbReference type="InterPro" id="IPR000305">
    <property type="entry name" value="GIY-YIG_endonuc"/>
</dbReference>
<dbReference type="Gene3D" id="3.40.1440.10">
    <property type="entry name" value="GIY-YIG endonuclease"/>
    <property type="match status" value="1"/>
</dbReference>
<dbReference type="GO" id="GO:0003676">
    <property type="term" value="F:nucleic acid binding"/>
    <property type="evidence" value="ECO:0007669"/>
    <property type="project" value="InterPro"/>
</dbReference>